<reference evidence="3 4" key="1">
    <citation type="journal article" date="2014" name="Genome Announc.">
        <title>Complete Genome of Rhodococcus pyridinivorans SB3094, a Methyl-Ethyl-Ketone-Degrading Bacterium Used for Bioaugmentation.</title>
        <authorList>
            <person name="Dueholm M.S."/>
            <person name="Albertsen M."/>
            <person name="D'Imperio S."/>
            <person name="Tale V.P."/>
            <person name="Lewis D."/>
            <person name="Nielsen P.H."/>
            <person name="Nielsen J.L."/>
        </authorList>
    </citation>
    <scope>NUCLEOTIDE SEQUENCE [LARGE SCALE GENOMIC DNA]</scope>
    <source>
        <strain evidence="3 4">SB3094</strain>
    </source>
</reference>
<sequence>MTSAAETPGAPIILMEGDEADRLRSNPHTSVTDRLLAQQEALREVLPAPGDELLTESPRWVYYPWRNSIVHILGPHGFRRLRLDRNRNKLTAAEQERLAERVVGVVGLSVGSAVAQAVALEGLCGELRLADFDVLELSNLNRVPASVLDLGVNKAVVTARRLWEIDPYLSISVWPDGIRPEIVNVFVDGLDLLIDECDSLDMKVLMRLEACRRRVPVVMETSDRGLIDVERFDLEATTPFHGLLGDIDLEQLAGLTDREKIPFALQLLGTDSISSRMAASLLEVNRTLATWPQLGGEVMLGAATVATVIRRVLLGRHVPSGRGRVDLDSFVERLRGPEPGAPAPVGHSIRPVPDEPVAAVVHAAERAPSGGNSQPWSLRIESGNLRMEIGDHFVYSGIDIRCRGSYVALGAALQNARIAAAAHGILGSAYIEERAGEVSPWDVVAGVRFSSGTDEELAASYQAMLSRATTRQMGDGRPLPMGAREVLHRAAGSAGGRIDVITDPVRLDRIADIFAEADRIRYLDPELRREMIAELRWPSDGSDTGIDIASLGLDDAESVMLEIILRNDVLDQLGEWDLGHALGKPAADRIRSSSALVAVFSEGVEARDYVRAGMLTESVWIAAHRMDLAVQPMTPVFMYAEDAEDLLELSPTYAPKLAKLRTILDGVVERPGDARIAMLLRVARVPLEPPRSVRRSDRIFRESVT</sequence>
<dbReference type="InterPro" id="IPR035985">
    <property type="entry name" value="Ubiquitin-activating_enz"/>
</dbReference>
<feature type="domain" description="Nitroreductase" evidence="1">
    <location>
        <begin position="351"/>
        <end position="435"/>
    </location>
</feature>
<dbReference type="GeneID" id="29938962"/>
<evidence type="ECO:0000259" key="2">
    <source>
        <dbReference type="Pfam" id="PF00899"/>
    </source>
</evidence>
<evidence type="ECO:0000313" key="3">
    <source>
        <dbReference type="EMBL" id="AHD23054.1"/>
    </source>
</evidence>
<dbReference type="InterPro" id="IPR000594">
    <property type="entry name" value="ThiF_NAD_FAD-bd"/>
</dbReference>
<dbReference type="KEGG" id="rpy:Y013_21680"/>
<evidence type="ECO:0000259" key="1">
    <source>
        <dbReference type="Pfam" id="PF00881"/>
    </source>
</evidence>
<dbReference type="GO" id="GO:0016491">
    <property type="term" value="F:oxidoreductase activity"/>
    <property type="evidence" value="ECO:0007669"/>
    <property type="project" value="InterPro"/>
</dbReference>
<evidence type="ECO:0008006" key="5">
    <source>
        <dbReference type="Google" id="ProtNLM"/>
    </source>
</evidence>
<dbReference type="Proteomes" id="UP000018781">
    <property type="component" value="Chromosome"/>
</dbReference>
<protein>
    <recommendedName>
        <fullName evidence="5">THIF-type NAD/FAD binding fold domain-containing protein</fullName>
    </recommendedName>
</protein>
<name>V9XLY3_9NOCA</name>
<dbReference type="GO" id="GO:0061503">
    <property type="term" value="F:tRNA threonylcarbamoyladenosine dehydratase"/>
    <property type="evidence" value="ECO:0007669"/>
    <property type="project" value="TreeGrafter"/>
</dbReference>
<dbReference type="InterPro" id="IPR029479">
    <property type="entry name" value="Nitroreductase"/>
</dbReference>
<dbReference type="AlphaFoldDB" id="V9XLY3"/>
<feature type="domain" description="THIF-type NAD/FAD binding fold" evidence="2">
    <location>
        <begin position="84"/>
        <end position="218"/>
    </location>
</feature>
<dbReference type="NCBIfam" id="NF005901">
    <property type="entry name" value="PRK07877.1"/>
    <property type="match status" value="1"/>
</dbReference>
<dbReference type="Pfam" id="PF00899">
    <property type="entry name" value="ThiF"/>
    <property type="match status" value="1"/>
</dbReference>
<dbReference type="EMBL" id="CP006996">
    <property type="protein sequence ID" value="AHD23054.1"/>
    <property type="molecule type" value="Genomic_DNA"/>
</dbReference>
<dbReference type="eggNOG" id="COG0476">
    <property type="taxonomic scope" value="Bacteria"/>
</dbReference>
<dbReference type="Pfam" id="PF00881">
    <property type="entry name" value="Nitroreductase"/>
    <property type="match status" value="1"/>
</dbReference>
<dbReference type="SUPFAM" id="SSF69572">
    <property type="entry name" value="Activating enzymes of the ubiquitin-like proteins"/>
    <property type="match status" value="1"/>
</dbReference>
<dbReference type="PATRIC" id="fig|1435356.3.peg.4365"/>
<proteinExistence type="predicted"/>
<dbReference type="RefSeq" id="WP_024103247.1">
    <property type="nucleotide sequence ID" value="NC_023150.1"/>
</dbReference>
<organism evidence="3 4">
    <name type="scientific">Rhodococcus pyridinivorans SB3094</name>
    <dbReference type="NCBI Taxonomy" id="1435356"/>
    <lineage>
        <taxon>Bacteria</taxon>
        <taxon>Bacillati</taxon>
        <taxon>Actinomycetota</taxon>
        <taxon>Actinomycetes</taxon>
        <taxon>Mycobacteriales</taxon>
        <taxon>Nocardiaceae</taxon>
        <taxon>Rhodococcus</taxon>
    </lineage>
</organism>
<dbReference type="InterPro" id="IPR000415">
    <property type="entry name" value="Nitroreductase-like"/>
</dbReference>
<dbReference type="SUPFAM" id="SSF55469">
    <property type="entry name" value="FMN-dependent nitroreductase-like"/>
    <property type="match status" value="2"/>
</dbReference>
<dbReference type="PANTHER" id="PTHR43267:SF3">
    <property type="entry name" value="THIF PROTEIN"/>
    <property type="match status" value="1"/>
</dbReference>
<dbReference type="GO" id="GO:0061504">
    <property type="term" value="P:cyclic threonylcarbamoyladenosine biosynthetic process"/>
    <property type="evidence" value="ECO:0007669"/>
    <property type="project" value="TreeGrafter"/>
</dbReference>
<dbReference type="Gene3D" id="3.40.109.10">
    <property type="entry name" value="NADH Oxidase"/>
    <property type="match status" value="2"/>
</dbReference>
<gene>
    <name evidence="3" type="ORF">Y013_21680</name>
</gene>
<evidence type="ECO:0000313" key="4">
    <source>
        <dbReference type="Proteomes" id="UP000018781"/>
    </source>
</evidence>
<dbReference type="InterPro" id="IPR045886">
    <property type="entry name" value="ThiF/MoeB/HesA"/>
</dbReference>
<dbReference type="Gene3D" id="3.40.50.720">
    <property type="entry name" value="NAD(P)-binding Rossmann-like Domain"/>
    <property type="match status" value="1"/>
</dbReference>
<dbReference type="PANTHER" id="PTHR43267">
    <property type="entry name" value="TRNA THREONYLCARBAMOYLADENOSINE DEHYDRATASE"/>
    <property type="match status" value="1"/>
</dbReference>
<accession>V9XLY3</accession>
<dbReference type="CDD" id="cd01483">
    <property type="entry name" value="E1_enzyme_family"/>
    <property type="match status" value="1"/>
</dbReference>
<dbReference type="GO" id="GO:0008641">
    <property type="term" value="F:ubiquitin-like modifier activating enzyme activity"/>
    <property type="evidence" value="ECO:0007669"/>
    <property type="project" value="InterPro"/>
</dbReference>
<dbReference type="HOGENOM" id="CLU_020676_0_0_11"/>